<gene>
    <name evidence="1" type="ORF">QFC22_000799</name>
</gene>
<organism evidence="1 2">
    <name type="scientific">Naganishia vaughanmartiniae</name>
    <dbReference type="NCBI Taxonomy" id="1424756"/>
    <lineage>
        <taxon>Eukaryota</taxon>
        <taxon>Fungi</taxon>
        <taxon>Dikarya</taxon>
        <taxon>Basidiomycota</taxon>
        <taxon>Agaricomycotina</taxon>
        <taxon>Tremellomycetes</taxon>
        <taxon>Filobasidiales</taxon>
        <taxon>Filobasidiaceae</taxon>
        <taxon>Naganishia</taxon>
    </lineage>
</organism>
<keyword evidence="2" id="KW-1185">Reference proteome</keyword>
<name>A0ACC2XMS5_9TREE</name>
<evidence type="ECO:0000313" key="1">
    <source>
        <dbReference type="EMBL" id="KAJ9124007.1"/>
    </source>
</evidence>
<protein>
    <submittedName>
        <fullName evidence="1">Uncharacterized protein</fullName>
    </submittedName>
</protein>
<dbReference type="Proteomes" id="UP001243375">
    <property type="component" value="Unassembled WGS sequence"/>
</dbReference>
<sequence length="215" mass="23690">MQQQPMIRHASKADARQLAKIYYKAYRLTESWSTIFPIVDMHKYLESQTNLCLQYFGSTNNLVLIVEDAKGEIVGGLFGRVLTEVKPDLAKPAPLVGKNEAVVAPMDSTDFIEGLVRLTHTSAFGQSPDIHHFAVLPDKQGAGFGKALMDHVVSQARRSENNIALAGTEEAVGFYKRFGFVEVTPAETLDGVKLTNRMLLELFPGPSGRAIERAL</sequence>
<accession>A0ACC2XMS5</accession>
<comment type="caution">
    <text evidence="1">The sequence shown here is derived from an EMBL/GenBank/DDBJ whole genome shotgun (WGS) entry which is preliminary data.</text>
</comment>
<reference evidence="1" key="1">
    <citation type="submission" date="2023-04" db="EMBL/GenBank/DDBJ databases">
        <title>Draft Genome sequencing of Naganishia species isolated from polar environments using Oxford Nanopore Technology.</title>
        <authorList>
            <person name="Leo P."/>
            <person name="Venkateswaran K."/>
        </authorList>
    </citation>
    <scope>NUCLEOTIDE SEQUENCE</scope>
    <source>
        <strain evidence="1">MNA-CCFEE 5425</strain>
    </source>
</reference>
<dbReference type="EMBL" id="JASBWU010000002">
    <property type="protein sequence ID" value="KAJ9124007.1"/>
    <property type="molecule type" value="Genomic_DNA"/>
</dbReference>
<proteinExistence type="predicted"/>
<evidence type="ECO:0000313" key="2">
    <source>
        <dbReference type="Proteomes" id="UP001243375"/>
    </source>
</evidence>